<dbReference type="Pfam" id="PF08273">
    <property type="entry name" value="Zn_Ribbon_Prim"/>
    <property type="match status" value="1"/>
</dbReference>
<gene>
    <name evidence="9" type="ORF">CRN84_09205</name>
</gene>
<dbReference type="SMART" id="SM00778">
    <property type="entry name" value="Prim_Zn_Ribbon"/>
    <property type="match status" value="1"/>
</dbReference>
<keyword evidence="10" id="KW-1185">Reference proteome</keyword>
<feature type="domain" description="DNA primase/helicase Gp4 N-terminal Bacteriophage T7-like" evidence="8">
    <location>
        <begin position="34"/>
        <end position="69"/>
    </location>
</feature>
<sequence>MRNIDLIHTVTRAAADRWPDVLANLGIDVPNSPRIHAPCPACQGTDRFRFDDNGRGAHICNQCGAGDGLDLVKKVLNIDTYGAAKAIAEVLGIDTQSQQTTSQTRELSEAERESRRQAQSESKANEQAKKRERFMARYRTLEATVTKGTSDYLTNKGLTGFTFPLLPDGNLLIPLVDAGGFVTGAQTITPAGKKLILTGSTKKGSYYLVNAPETVSTVILAEGLATALSVHLMRPDALTVAAIDAGNLLPVAEVMRNRYPEATIILAADNDIKLNEPNTGKDAAEKAALSVAGWVALPPTNGQADWDDYRQENGLEAAAGMFNELLYQVEGGKLMSAVEVIATHSGQKKNSEDLKPYLETRPEGLFWIKPDIVKGSSEVVNIEQWLSDPMKPAAKGVNDIGEHYLIIEYGKGEIKALPSGSVGDREGWRILRSAGVNVTAKPAMQNILADWLNTRRNLTKWLVTHKSGWHKGAYIMPDGSIIGTPEQPILFNGQSAAATAYQTKGTLDSWRDDVAALADGNPFMMFSIGAALAAPMAGITLADSFGIHLYAQSTAGKSTTADMAVSLYGDPDLQRLTWYGTAYGIANEAVAHNDGLLYLDEVGQGADPKHVYKSAYTLFNGKGKIQGARDGGNRPLESWRTVAISTGEKDIETFLLSAGMKVNAGQLVRLLNIPIVRATELHGHETGKGHADAIRYGCRDNYGAAGRYWIEYLANHKDAAREAYATATRRWAKLIPSTYGEQVQRASDRFAAIEAALLAGRIVTGWSEQDCIDTVQTVFNVWVKEFGTGNKEIQQIVEQAEGFLTASGFSRYLPYPNTDERDLPIRELAGYRTGSIRNEGEIFKFYTFPHVFEKEIATGFNPQHFAKALSAAGMLEAGGDRLKKKGLKKIGGKQHTFYVLMYSPEEEESQPE</sequence>
<evidence type="ECO:0000256" key="3">
    <source>
        <dbReference type="ARBA" id="ARBA00022679"/>
    </source>
</evidence>
<evidence type="ECO:0000256" key="1">
    <source>
        <dbReference type="ARBA" id="ARBA00022478"/>
    </source>
</evidence>
<keyword evidence="5" id="KW-0235">DNA replication</keyword>
<dbReference type="Proteomes" id="UP000224974">
    <property type="component" value="Unassembled WGS sequence"/>
</dbReference>
<dbReference type="EMBL" id="PDDX01000001">
    <property type="protein sequence ID" value="PHI29492.1"/>
    <property type="molecule type" value="Genomic_DNA"/>
</dbReference>
<evidence type="ECO:0000256" key="5">
    <source>
        <dbReference type="ARBA" id="ARBA00022705"/>
    </source>
</evidence>
<feature type="region of interest" description="Disordered" evidence="7">
    <location>
        <begin position="96"/>
        <end position="131"/>
    </location>
</feature>
<dbReference type="InterPro" id="IPR013237">
    <property type="entry name" value="Phage_T7_Gp4_N"/>
</dbReference>
<evidence type="ECO:0000256" key="7">
    <source>
        <dbReference type="SAM" id="MobiDB-lite"/>
    </source>
</evidence>
<keyword evidence="6" id="KW-0804">Transcription</keyword>
<evidence type="ECO:0000256" key="4">
    <source>
        <dbReference type="ARBA" id="ARBA00022695"/>
    </source>
</evidence>
<evidence type="ECO:0000256" key="6">
    <source>
        <dbReference type="ARBA" id="ARBA00023163"/>
    </source>
</evidence>
<evidence type="ECO:0000256" key="2">
    <source>
        <dbReference type="ARBA" id="ARBA00022515"/>
    </source>
</evidence>
<dbReference type="GO" id="GO:0004386">
    <property type="term" value="F:helicase activity"/>
    <property type="evidence" value="ECO:0007669"/>
    <property type="project" value="InterPro"/>
</dbReference>
<accession>A0A2C6DMC6</accession>
<evidence type="ECO:0000313" key="10">
    <source>
        <dbReference type="Proteomes" id="UP000224974"/>
    </source>
</evidence>
<protein>
    <submittedName>
        <fullName evidence="9">DNA primase</fullName>
    </submittedName>
</protein>
<dbReference type="InterPro" id="IPR034154">
    <property type="entry name" value="TOPRIM_DnaG/twinkle"/>
</dbReference>
<keyword evidence="4" id="KW-0548">Nucleotidyltransferase</keyword>
<feature type="compositionally biased region" description="Basic and acidic residues" evidence="7">
    <location>
        <begin position="106"/>
        <end position="131"/>
    </location>
</feature>
<dbReference type="GO" id="GO:0006269">
    <property type="term" value="P:DNA replication, synthesis of primer"/>
    <property type="evidence" value="ECO:0007669"/>
    <property type="project" value="UniProtKB-KW"/>
</dbReference>
<dbReference type="Gene3D" id="3.90.580.10">
    <property type="entry name" value="Zinc finger, CHC2-type domain"/>
    <property type="match status" value="1"/>
</dbReference>
<reference evidence="10" key="1">
    <citation type="submission" date="2017-09" db="EMBL/GenBank/DDBJ databases">
        <title>FDA dAtabase for Regulatory Grade micrObial Sequences (FDA-ARGOS): Supporting development and validation of Infectious Disease Dx tests.</title>
        <authorList>
            <person name="Minogue T."/>
            <person name="Wolcott M."/>
            <person name="Wasieloski L."/>
            <person name="Aguilar W."/>
            <person name="Moore D."/>
            <person name="Tallon L."/>
            <person name="Sadzewicz L."/>
            <person name="Ott S."/>
            <person name="Zhao X."/>
            <person name="Nagaraj S."/>
            <person name="Vavikolanu K."/>
            <person name="Aluvathingal J."/>
            <person name="Nadendla S."/>
            <person name="Sichtig H."/>
        </authorList>
    </citation>
    <scope>NUCLEOTIDE SEQUENCE [LARGE SCALE GENOMIC DNA]</scope>
    <source>
        <strain evidence="10">FDAARGOS_387</strain>
    </source>
</reference>
<dbReference type="RefSeq" id="WP_029092999.1">
    <property type="nucleotide sequence ID" value="NZ_PDDX01000001.1"/>
</dbReference>
<keyword evidence="2" id="KW-0639">Primosome</keyword>
<name>A0A2C6DMC6_9GAMM</name>
<organism evidence="9 10">
    <name type="scientific">Budvicia aquatica</name>
    <dbReference type="NCBI Taxonomy" id="82979"/>
    <lineage>
        <taxon>Bacteria</taxon>
        <taxon>Pseudomonadati</taxon>
        <taxon>Pseudomonadota</taxon>
        <taxon>Gammaproteobacteria</taxon>
        <taxon>Enterobacterales</taxon>
        <taxon>Budviciaceae</taxon>
        <taxon>Budvicia</taxon>
    </lineage>
</organism>
<dbReference type="InterPro" id="IPR006171">
    <property type="entry name" value="TOPRIM_dom"/>
</dbReference>
<dbReference type="GO" id="GO:0008270">
    <property type="term" value="F:zinc ion binding"/>
    <property type="evidence" value="ECO:0007669"/>
    <property type="project" value="InterPro"/>
</dbReference>
<dbReference type="AlphaFoldDB" id="A0A2C6DMC6"/>
<evidence type="ECO:0000313" key="9">
    <source>
        <dbReference type="EMBL" id="PHI29492.1"/>
    </source>
</evidence>
<dbReference type="GO" id="GO:0000428">
    <property type="term" value="C:DNA-directed RNA polymerase complex"/>
    <property type="evidence" value="ECO:0007669"/>
    <property type="project" value="UniProtKB-KW"/>
</dbReference>
<dbReference type="GO" id="GO:0003677">
    <property type="term" value="F:DNA binding"/>
    <property type="evidence" value="ECO:0007669"/>
    <property type="project" value="InterPro"/>
</dbReference>
<dbReference type="OrthoDB" id="784829at2"/>
<dbReference type="SUPFAM" id="SSF57783">
    <property type="entry name" value="Zinc beta-ribbon"/>
    <property type="match status" value="1"/>
</dbReference>
<dbReference type="Pfam" id="PF06048">
    <property type="entry name" value="DUF927"/>
    <property type="match status" value="1"/>
</dbReference>
<keyword evidence="3" id="KW-0808">Transferase</keyword>
<dbReference type="InterPro" id="IPR009270">
    <property type="entry name" value="DUF927"/>
</dbReference>
<dbReference type="CDD" id="cd01029">
    <property type="entry name" value="TOPRIM_primases"/>
    <property type="match status" value="1"/>
</dbReference>
<dbReference type="STRING" id="1111728.GCA_000427805_00379"/>
<comment type="caution">
    <text evidence="9">The sequence shown here is derived from an EMBL/GenBank/DDBJ whole genome shotgun (WGS) entry which is preliminary data.</text>
</comment>
<dbReference type="GO" id="GO:1990077">
    <property type="term" value="C:primosome complex"/>
    <property type="evidence" value="ECO:0007669"/>
    <property type="project" value="UniProtKB-KW"/>
</dbReference>
<evidence type="ECO:0000259" key="8">
    <source>
        <dbReference type="SMART" id="SM00778"/>
    </source>
</evidence>
<feature type="compositionally biased region" description="Low complexity" evidence="7">
    <location>
        <begin position="96"/>
        <end position="105"/>
    </location>
</feature>
<dbReference type="InterPro" id="IPR036977">
    <property type="entry name" value="DNA_primase_Znf_CHC2"/>
</dbReference>
<dbReference type="GO" id="GO:0016779">
    <property type="term" value="F:nucleotidyltransferase activity"/>
    <property type="evidence" value="ECO:0007669"/>
    <property type="project" value="UniProtKB-KW"/>
</dbReference>
<proteinExistence type="predicted"/>
<keyword evidence="1" id="KW-0240">DNA-directed RNA polymerase</keyword>
<dbReference type="Pfam" id="PF13362">
    <property type="entry name" value="Toprim_3"/>
    <property type="match status" value="1"/>
</dbReference>